<accession>A0A1Y5NWM5</accession>
<feature type="region of interest" description="Disordered" evidence="1">
    <location>
        <begin position="1"/>
        <end position="83"/>
    </location>
</feature>
<dbReference type="EMBL" id="FLQS01000001">
    <property type="protein sequence ID" value="SBS70867.1"/>
    <property type="molecule type" value="Genomic_DNA"/>
</dbReference>
<evidence type="ECO:0000313" key="2">
    <source>
        <dbReference type="EMBL" id="SBS70867.1"/>
    </source>
</evidence>
<feature type="compositionally biased region" description="Basic and acidic residues" evidence="1">
    <location>
        <begin position="74"/>
        <end position="83"/>
    </location>
</feature>
<organism evidence="2">
    <name type="scientific">uncultured Mycobacterium sp</name>
    <dbReference type="NCBI Taxonomy" id="171292"/>
    <lineage>
        <taxon>Bacteria</taxon>
        <taxon>Bacillati</taxon>
        <taxon>Actinomycetota</taxon>
        <taxon>Actinomycetes</taxon>
        <taxon>Mycobacteriales</taxon>
        <taxon>Mycobacteriaceae</taxon>
        <taxon>Mycobacterium</taxon>
        <taxon>environmental samples</taxon>
    </lineage>
</organism>
<proteinExistence type="predicted"/>
<name>A0A1Y5NWM5_9MYCO</name>
<protein>
    <submittedName>
        <fullName evidence="2">Uncharacterized protein</fullName>
    </submittedName>
</protein>
<gene>
    <name evidence="2" type="ORF">MHPYR_10357</name>
</gene>
<feature type="compositionally biased region" description="Basic and acidic residues" evidence="1">
    <location>
        <begin position="16"/>
        <end position="45"/>
    </location>
</feature>
<sequence length="83" mass="8995">MSTPERSERLAGQAPEQRDGTDKPVPDEHARAKAKEMMKAYDERPTAVLPGSHNTVSGTAVNDWLDEEGQPIYGKDDNAGNSA</sequence>
<evidence type="ECO:0000256" key="1">
    <source>
        <dbReference type="SAM" id="MobiDB-lite"/>
    </source>
</evidence>
<dbReference type="AlphaFoldDB" id="A0A1Y5NWM5"/>
<reference evidence="2" key="1">
    <citation type="submission" date="2016-03" db="EMBL/GenBank/DDBJ databases">
        <authorList>
            <person name="Ploux O."/>
        </authorList>
    </citation>
    <scope>NUCLEOTIDE SEQUENCE</scope>
    <source>
        <strain evidence="2">UC10</strain>
    </source>
</reference>